<feature type="compositionally biased region" description="Low complexity" evidence="1">
    <location>
        <begin position="664"/>
        <end position="675"/>
    </location>
</feature>
<name>A0A835WX10_9CHLO</name>
<keyword evidence="2" id="KW-0472">Membrane</keyword>
<feature type="transmembrane region" description="Helical" evidence="2">
    <location>
        <begin position="98"/>
        <end position="119"/>
    </location>
</feature>
<feature type="compositionally biased region" description="Polar residues" evidence="1">
    <location>
        <begin position="567"/>
        <end position="576"/>
    </location>
</feature>
<feature type="compositionally biased region" description="Low complexity" evidence="1">
    <location>
        <begin position="501"/>
        <end position="542"/>
    </location>
</feature>
<dbReference type="PANTHER" id="PTHR20992:SF9">
    <property type="entry name" value="AT15442P-RELATED"/>
    <property type="match status" value="1"/>
</dbReference>
<dbReference type="InterPro" id="IPR005240">
    <property type="entry name" value="DUF389"/>
</dbReference>
<protein>
    <submittedName>
        <fullName evidence="3">Uncharacterized protein</fullName>
    </submittedName>
</protein>
<feature type="transmembrane region" description="Helical" evidence="2">
    <location>
        <begin position="131"/>
        <end position="157"/>
    </location>
</feature>
<dbReference type="OrthoDB" id="543859at2759"/>
<feature type="region of interest" description="Disordered" evidence="1">
    <location>
        <begin position="664"/>
        <end position="757"/>
    </location>
</feature>
<evidence type="ECO:0000313" key="4">
    <source>
        <dbReference type="Proteomes" id="UP000613740"/>
    </source>
</evidence>
<accession>A0A835WX10</accession>
<sequence>MESGIVLHELDKVGCGAAYGKVAMLAVHLLKPLPNMRDRHLTELVKERTTWRLQGRMATEEIYTNVASGTDLSFDYVAFTVVAAVIAGIGLATNNTVMIVASMLVSPLMGPILAISFGTSVKDWYLLSKGMLAEVVGVAVTFVTGLVIGFICCAWTNPSNAYEWPTVEMASRGEVSNLLVGFFFAVPSGAGVALSTTQGGANALVGVAIAASLLPPVTNTGICLAYAMAGAFRTGRNPGQFAYIGGISFCLFLINVVSIYAVCIFLFWVKRVHGVRKQLIRYKDMPAIDPETGCTGQLLQPLKGGPHEPHLPAHKPIATGHHTLTHRTAPHHATPTAHHGPHITPMEGGMAAAAVAAAHSDAQHEAASFTMAAVGMAAFAAASMQRQAADYKAVELTARAGGTGTEAMEPGHVVIQMDGSGAQPATSHPLTDALSRASVTATHAASAVAATAGAAAAVMGGALSSATQQTVREDPTFGPKPTIMGGGGVGSGVGGKTPAMSNTSAASAPAASGRAGGSVSRRGGQGRTISGSSRGSAASGTSGTAGGSYYVDSMSKLHGLLRTLTQQSGRLASSATGRSRPGSGSKRGGHSASSSSNNNNKNNNHNKSDAAGEPPQRSGRSVARRGWAKVQRLVLVDTAAIHAAALQLEQEQVVAEARAAAAAQRRATNPVARSAAEAEEREEEREAKEREGEQVGSDDEGWEEVPQDGADGPLHHLGEPLEDVEEGDEAAAAEPAPQSGVAGEAGAAGEASARRRR</sequence>
<keyword evidence="4" id="KW-1185">Reference proteome</keyword>
<gene>
    <name evidence="3" type="ORF">HYH02_001192</name>
</gene>
<keyword evidence="2" id="KW-1133">Transmembrane helix</keyword>
<evidence type="ECO:0000313" key="3">
    <source>
        <dbReference type="EMBL" id="KAG2454156.1"/>
    </source>
</evidence>
<dbReference type="Pfam" id="PF04087">
    <property type="entry name" value="DUF389"/>
    <property type="match status" value="1"/>
</dbReference>
<feature type="compositionally biased region" description="Low complexity" evidence="1">
    <location>
        <begin position="732"/>
        <end position="751"/>
    </location>
</feature>
<feature type="transmembrane region" description="Helical" evidence="2">
    <location>
        <begin position="241"/>
        <end position="269"/>
    </location>
</feature>
<organism evidence="3 4">
    <name type="scientific">Chlamydomonas schloesseri</name>
    <dbReference type="NCBI Taxonomy" id="2026947"/>
    <lineage>
        <taxon>Eukaryota</taxon>
        <taxon>Viridiplantae</taxon>
        <taxon>Chlorophyta</taxon>
        <taxon>core chlorophytes</taxon>
        <taxon>Chlorophyceae</taxon>
        <taxon>CS clade</taxon>
        <taxon>Chlamydomonadales</taxon>
        <taxon>Chlamydomonadaceae</taxon>
        <taxon>Chlamydomonas</taxon>
    </lineage>
</organism>
<feature type="compositionally biased region" description="Gly residues" evidence="1">
    <location>
        <begin position="484"/>
        <end position="495"/>
    </location>
</feature>
<feature type="region of interest" description="Disordered" evidence="1">
    <location>
        <begin position="567"/>
        <end position="624"/>
    </location>
</feature>
<feature type="region of interest" description="Disordered" evidence="1">
    <location>
        <begin position="466"/>
        <end position="544"/>
    </location>
</feature>
<feature type="compositionally biased region" description="Acidic residues" evidence="1">
    <location>
        <begin position="696"/>
        <end position="706"/>
    </location>
</feature>
<feature type="compositionally biased region" description="Low complexity" evidence="1">
    <location>
        <begin position="577"/>
        <end position="605"/>
    </location>
</feature>
<dbReference type="Proteomes" id="UP000613740">
    <property type="component" value="Unassembled WGS sequence"/>
</dbReference>
<feature type="compositionally biased region" description="Basic and acidic residues" evidence="1">
    <location>
        <begin position="684"/>
        <end position="693"/>
    </location>
</feature>
<feature type="compositionally biased region" description="Acidic residues" evidence="1">
    <location>
        <begin position="720"/>
        <end position="731"/>
    </location>
</feature>
<dbReference type="AlphaFoldDB" id="A0A835WX10"/>
<proteinExistence type="predicted"/>
<comment type="caution">
    <text evidence="3">The sequence shown here is derived from an EMBL/GenBank/DDBJ whole genome shotgun (WGS) entry which is preliminary data.</text>
</comment>
<feature type="transmembrane region" description="Helical" evidence="2">
    <location>
        <begin position="203"/>
        <end position="229"/>
    </location>
</feature>
<dbReference type="EMBL" id="JAEHOD010000002">
    <property type="protein sequence ID" value="KAG2454156.1"/>
    <property type="molecule type" value="Genomic_DNA"/>
</dbReference>
<feature type="transmembrane region" description="Helical" evidence="2">
    <location>
        <begin position="177"/>
        <end position="196"/>
    </location>
</feature>
<evidence type="ECO:0000256" key="2">
    <source>
        <dbReference type="SAM" id="Phobius"/>
    </source>
</evidence>
<reference evidence="3" key="1">
    <citation type="journal article" date="2020" name="bioRxiv">
        <title>Comparative genomics of Chlamydomonas.</title>
        <authorList>
            <person name="Craig R.J."/>
            <person name="Hasan A.R."/>
            <person name="Ness R.W."/>
            <person name="Keightley P.D."/>
        </authorList>
    </citation>
    <scope>NUCLEOTIDE SEQUENCE</scope>
    <source>
        <strain evidence="3">CCAP 11/173</strain>
    </source>
</reference>
<evidence type="ECO:0000256" key="1">
    <source>
        <dbReference type="SAM" id="MobiDB-lite"/>
    </source>
</evidence>
<keyword evidence="2" id="KW-0812">Transmembrane</keyword>
<feature type="transmembrane region" description="Helical" evidence="2">
    <location>
        <begin position="74"/>
        <end position="92"/>
    </location>
</feature>
<dbReference type="PANTHER" id="PTHR20992">
    <property type="entry name" value="AT15442P-RELATED"/>
    <property type="match status" value="1"/>
</dbReference>